<dbReference type="InterPro" id="IPR036420">
    <property type="entry name" value="BRCT_dom_sf"/>
</dbReference>
<dbReference type="SMART" id="SM00292">
    <property type="entry name" value="BRCT"/>
    <property type="match status" value="3"/>
</dbReference>
<dbReference type="STRING" id="91626.A0A0C9M7F9"/>
<dbReference type="GO" id="GO:1990683">
    <property type="term" value="P:DNA double-strand break attachment to nuclear envelope"/>
    <property type="evidence" value="ECO:0007669"/>
    <property type="project" value="TreeGrafter"/>
</dbReference>
<dbReference type="Proteomes" id="UP000053815">
    <property type="component" value="Unassembled WGS sequence"/>
</dbReference>
<dbReference type="OrthoDB" id="342264at2759"/>
<feature type="domain" description="BRCT" evidence="1">
    <location>
        <begin position="100"/>
        <end position="198"/>
    </location>
</feature>
<dbReference type="EMBL" id="DF836319">
    <property type="protein sequence ID" value="GAN02919.1"/>
    <property type="molecule type" value="Genomic_DNA"/>
</dbReference>
<evidence type="ECO:0000313" key="2">
    <source>
        <dbReference type="EMBL" id="GAN02919.1"/>
    </source>
</evidence>
<evidence type="ECO:0000313" key="3">
    <source>
        <dbReference type="Proteomes" id="UP000053815"/>
    </source>
</evidence>
<feature type="domain" description="BRCT" evidence="1">
    <location>
        <begin position="18"/>
        <end position="99"/>
    </location>
</feature>
<dbReference type="InterPro" id="IPR001357">
    <property type="entry name" value="BRCT_dom"/>
</dbReference>
<dbReference type="GO" id="GO:0035361">
    <property type="term" value="C:Cul8-RING ubiquitin ligase complex"/>
    <property type="evidence" value="ECO:0007669"/>
    <property type="project" value="TreeGrafter"/>
</dbReference>
<keyword evidence="3" id="KW-1185">Reference proteome</keyword>
<dbReference type="GO" id="GO:0005634">
    <property type="term" value="C:nucleus"/>
    <property type="evidence" value="ECO:0007669"/>
    <property type="project" value="TreeGrafter"/>
</dbReference>
<dbReference type="CDD" id="cd17711">
    <property type="entry name" value="BRCT_PAXIP1_rpt3"/>
    <property type="match status" value="1"/>
</dbReference>
<proteinExistence type="predicted"/>
<dbReference type="GO" id="GO:0006302">
    <property type="term" value="P:double-strand break repair"/>
    <property type="evidence" value="ECO:0007669"/>
    <property type="project" value="TreeGrafter"/>
</dbReference>
<dbReference type="Pfam" id="PF00533">
    <property type="entry name" value="BRCT"/>
    <property type="match status" value="1"/>
</dbReference>
<dbReference type="PANTHER" id="PTHR47667">
    <property type="entry name" value="REGULATOR OF TY1 TRANSPOSITION PROTEIN 107"/>
    <property type="match status" value="1"/>
</dbReference>
<dbReference type="PANTHER" id="PTHR47667:SF1">
    <property type="entry name" value="REGULATOR OF TY1 TRANSPOSITION PROTEIN 107"/>
    <property type="match status" value="1"/>
</dbReference>
<accession>A0A0C9M7F9</accession>
<sequence length="521" mass="60356">MLAIHEHIKLGRRINDKKSLKLFQNVIYSIDETLDERQKQRLVNILINNGGKSSDQHQQPPNLFVSEKTKVPDVQSVTPLWVEKAILNGFVHDMSFYEPGKNQFLSGQVILLLDVSCEATVRRMCLPLENKPIFDRITKFGGQYRDDFSQDVTCLVCIEPRGAYYNDCIERNIPVVLPQWLDDCLRYHRQIPYDTYQLPTPTIYYPHKPHPATIFKYPLGKQVSLLMPSKDLVRKRPLHNQVVYFGSDVPFIKEIKADKTEEAKKEAETLRQLWYSLVQEMGGVVAEEYHPHRVTIVILKYRSSLEYKQAVQDQKCIASCNWLSNTYCRGYLCSPMDALLDYPIPKVGIVGMEKCVIALTGFKGVNREFLSRLIFACGAYFSAKLAKDTTYLICGGGYGGKYAELPNYPNVVRVNHLWLEDCYAQFRMIDYRSDRRYTYIPKDNSLLEGTVGHTRLMSHVIDRFKDDTYDQEPHTVYQECEMGFVEERKPRKAALRAQSVLNEHIIPDANAYEREYKNNKK</sequence>
<dbReference type="Gene3D" id="3.40.50.10190">
    <property type="entry name" value="BRCT domain"/>
    <property type="match status" value="3"/>
</dbReference>
<organism evidence="2">
    <name type="scientific">Mucor ambiguus</name>
    <dbReference type="NCBI Taxonomy" id="91626"/>
    <lineage>
        <taxon>Eukaryota</taxon>
        <taxon>Fungi</taxon>
        <taxon>Fungi incertae sedis</taxon>
        <taxon>Mucoromycota</taxon>
        <taxon>Mucoromycotina</taxon>
        <taxon>Mucoromycetes</taxon>
        <taxon>Mucorales</taxon>
        <taxon>Mucorineae</taxon>
        <taxon>Mucoraceae</taxon>
        <taxon>Mucor</taxon>
    </lineage>
</organism>
<reference evidence="2" key="1">
    <citation type="submission" date="2014-09" db="EMBL/GenBank/DDBJ databases">
        <title>Draft genome sequence of an oleaginous Mucoromycotina fungus Mucor ambiguus NBRC6742.</title>
        <authorList>
            <person name="Takeda I."/>
            <person name="Yamane N."/>
            <person name="Morita T."/>
            <person name="Tamano K."/>
            <person name="Machida M."/>
            <person name="Baker S."/>
            <person name="Koike H."/>
        </authorList>
    </citation>
    <scope>NUCLEOTIDE SEQUENCE</scope>
    <source>
        <strain evidence="2">NBRC 6742</strain>
    </source>
</reference>
<protein>
    <recommendedName>
        <fullName evidence="1">BRCT domain-containing protein</fullName>
    </recommendedName>
</protein>
<dbReference type="SUPFAM" id="SSF52113">
    <property type="entry name" value="BRCT domain"/>
    <property type="match status" value="4"/>
</dbReference>
<dbReference type="Pfam" id="PF12738">
    <property type="entry name" value="PTCB-BRCT"/>
    <property type="match status" value="1"/>
</dbReference>
<feature type="domain" description="BRCT" evidence="1">
    <location>
        <begin position="352"/>
        <end position="436"/>
    </location>
</feature>
<dbReference type="AlphaFoldDB" id="A0A0C9M7F9"/>
<dbReference type="InterPro" id="IPR053036">
    <property type="entry name" value="CellCycle_DNARepair_Reg"/>
</dbReference>
<name>A0A0C9M7F9_9FUNG</name>
<gene>
    <name evidence="2" type="ORF">MAM1_0030d02369</name>
</gene>
<evidence type="ECO:0000259" key="1">
    <source>
        <dbReference type="PROSITE" id="PS50172"/>
    </source>
</evidence>
<dbReference type="PROSITE" id="PS50172">
    <property type="entry name" value="BRCT"/>
    <property type="match status" value="3"/>
</dbReference>